<feature type="binding site" evidence="1">
    <location>
        <position position="378"/>
    </location>
    <ligand>
        <name>Zn(2+)</name>
        <dbReference type="ChEBI" id="CHEBI:29105"/>
        <note>catalytic</note>
    </ligand>
</feature>
<dbReference type="PROSITE" id="PS50215">
    <property type="entry name" value="ADAM_MEPRO"/>
    <property type="match status" value="1"/>
</dbReference>
<feature type="binding site" evidence="1">
    <location>
        <position position="388"/>
    </location>
    <ligand>
        <name>Zn(2+)</name>
        <dbReference type="ChEBI" id="CHEBI:29105"/>
        <note>catalytic</note>
    </ligand>
</feature>
<dbReference type="AlphaFoldDB" id="A0ABD3WJ91"/>
<dbReference type="SUPFAM" id="SSF57552">
    <property type="entry name" value="Blood coagulation inhibitor (disintegrin)"/>
    <property type="match status" value="1"/>
</dbReference>
<dbReference type="Proteomes" id="UP001634394">
    <property type="component" value="Unassembled WGS sequence"/>
</dbReference>
<keyword evidence="1" id="KW-0862">Zinc</keyword>
<dbReference type="PROSITE" id="PS50214">
    <property type="entry name" value="DISINTEGRIN_2"/>
    <property type="match status" value="1"/>
</dbReference>
<dbReference type="SUPFAM" id="SSF55486">
    <property type="entry name" value="Metalloproteases ('zincins'), catalytic domain"/>
    <property type="match status" value="1"/>
</dbReference>
<feature type="domain" description="Disintegrin" evidence="4">
    <location>
        <begin position="446"/>
        <end position="548"/>
    </location>
</feature>
<evidence type="ECO:0000259" key="5">
    <source>
        <dbReference type="PROSITE" id="PS50215"/>
    </source>
</evidence>
<accession>A0ABD3WJ91</accession>
<name>A0ABD3WJ91_SINWO</name>
<evidence type="ECO:0000256" key="2">
    <source>
        <dbReference type="SAM" id="Phobius"/>
    </source>
</evidence>
<dbReference type="InterPro" id="IPR001590">
    <property type="entry name" value="Peptidase_M12B"/>
</dbReference>
<comment type="caution">
    <text evidence="6">The sequence shown here is derived from an EMBL/GenBank/DDBJ whole genome shotgun (WGS) entry which is preliminary data.</text>
</comment>
<sequence>MSRTHIFLIIIFDANILFAQLDWLLNSTVARVTVDSVRIYMDGQLYDKYLTFIAFDRNFSFVLRPSDIVDQRTSLFVSGEKVEISNSFLEKGRTYTGFPSGKEDNLRSSFKITDSELDGIIISGNETFFVEPSFRYGVGTNTSLKCVEDNTAESCTYESLVYRAQDVIESFHYLNESNISCGVQESTGRHLDVENVIQMDEQQRVRAKRDTQATQCTLRVVADHLFFQHIGQADVATTIAELQFLVSEADIIFRSTDFDGNGKGDNIGFSIAKIEIYRPGNTYNMADESIDVNKYLNKFSEYDFTDVCLSFAFTYRNFQGILGLAWVASSNAYGNVGGICQQKVTIQGVRYSLNSGVITLNSYGSRSSRHKSALTLTHEIGHSFGSPHDVSSNPLCSPGSEYGNYIMYAYANDGSKPHHNEFSPCSISFMYPVILNKGTCFKVNYGPICGNGIVEGGEECDCGDQNICTDTCCTPSDVRPSHNFDLPCTFRRSDDKVCSPKTRPCCTRDCQFTSLTDHKICRVKTDCKSESFCSGNSSTCPDSDVMHEGTLCDSGTRICVSGMCRGSICSTIGLTACQCLQHRLDYCLVCCFSEDSQSCQPMSFFGGQDIYKHPGEPCNNFNGYCDSQGMCIIGDIDFTMDRVTQIFSKESMEDVKKWFTEYWIHLVVGLVTIFVFTAIFVFTVRKPDATHTSAYLYGRLARIQREAQIQRERIGSAMRILEKEFDQKMKTRGPMNHVQAIARLSVFFPTAEKESLEHVIRKSSSEDIAVKTLLIQGYPLRRLCGQIDM</sequence>
<dbReference type="Gene3D" id="3.40.390.10">
    <property type="entry name" value="Collagenase (Catalytic Domain)"/>
    <property type="match status" value="1"/>
</dbReference>
<protein>
    <recommendedName>
        <fullName evidence="8">Disintegrin and metalloproteinase domain-containing protein 10</fullName>
    </recommendedName>
</protein>
<dbReference type="InterPro" id="IPR001762">
    <property type="entry name" value="Disintegrin_dom"/>
</dbReference>
<evidence type="ECO:0000256" key="3">
    <source>
        <dbReference type="SAM" id="SignalP"/>
    </source>
</evidence>
<dbReference type="GO" id="GO:0046872">
    <property type="term" value="F:metal ion binding"/>
    <property type="evidence" value="ECO:0007669"/>
    <property type="project" value="UniProtKB-KW"/>
</dbReference>
<dbReference type="InterPro" id="IPR051489">
    <property type="entry name" value="ADAM_Metalloproteinase"/>
</dbReference>
<feature type="signal peptide" evidence="3">
    <location>
        <begin position="1"/>
        <end position="19"/>
    </location>
</feature>
<feature type="binding site" evidence="1">
    <location>
        <position position="382"/>
    </location>
    <ligand>
        <name>Zn(2+)</name>
        <dbReference type="ChEBI" id="CHEBI:29105"/>
        <note>catalytic</note>
    </ligand>
</feature>
<dbReference type="Pfam" id="PF00200">
    <property type="entry name" value="Disintegrin"/>
    <property type="match status" value="1"/>
</dbReference>
<feature type="transmembrane region" description="Helical" evidence="2">
    <location>
        <begin position="662"/>
        <end position="684"/>
    </location>
</feature>
<dbReference type="PANTHER" id="PTHR45702">
    <property type="entry name" value="ADAM10/ADAM17 METALLOPEPTIDASE FAMILY MEMBER"/>
    <property type="match status" value="1"/>
</dbReference>
<gene>
    <name evidence="6" type="ORF">ACJMK2_037105</name>
</gene>
<reference evidence="6 7" key="1">
    <citation type="submission" date="2024-11" db="EMBL/GenBank/DDBJ databases">
        <title>Chromosome-level genome assembly of the freshwater bivalve Anodonta woodiana.</title>
        <authorList>
            <person name="Chen X."/>
        </authorList>
    </citation>
    <scope>NUCLEOTIDE SEQUENCE [LARGE SCALE GENOMIC DNA]</scope>
    <source>
        <strain evidence="6">MN2024</strain>
        <tissue evidence="6">Gills</tissue>
    </source>
</reference>
<evidence type="ECO:0008006" key="8">
    <source>
        <dbReference type="Google" id="ProtNLM"/>
    </source>
</evidence>
<feature type="domain" description="Peptidase M12B" evidence="5">
    <location>
        <begin position="214"/>
        <end position="446"/>
    </location>
</feature>
<proteinExistence type="predicted"/>
<dbReference type="EMBL" id="JBJQND010000006">
    <property type="protein sequence ID" value="KAL3874041.1"/>
    <property type="molecule type" value="Genomic_DNA"/>
</dbReference>
<dbReference type="InterPro" id="IPR024079">
    <property type="entry name" value="MetalloPept_cat_dom_sf"/>
</dbReference>
<keyword evidence="7" id="KW-1185">Reference proteome</keyword>
<dbReference type="Gene3D" id="4.10.70.10">
    <property type="entry name" value="Disintegrin domain"/>
    <property type="match status" value="1"/>
</dbReference>
<keyword evidence="1" id="KW-0479">Metal-binding</keyword>
<keyword evidence="3" id="KW-0732">Signal</keyword>
<dbReference type="SMART" id="SM00050">
    <property type="entry name" value="DISIN"/>
    <property type="match status" value="1"/>
</dbReference>
<evidence type="ECO:0000313" key="7">
    <source>
        <dbReference type="Proteomes" id="UP001634394"/>
    </source>
</evidence>
<evidence type="ECO:0000259" key="4">
    <source>
        <dbReference type="PROSITE" id="PS50214"/>
    </source>
</evidence>
<feature type="chain" id="PRO_5044745753" description="Disintegrin and metalloproteinase domain-containing protein 10" evidence="3">
    <location>
        <begin position="20"/>
        <end position="789"/>
    </location>
</feature>
<feature type="active site" evidence="1">
    <location>
        <position position="379"/>
    </location>
</feature>
<evidence type="ECO:0000256" key="1">
    <source>
        <dbReference type="PROSITE-ProRule" id="PRU00276"/>
    </source>
</evidence>
<dbReference type="InterPro" id="IPR036436">
    <property type="entry name" value="Disintegrin_dom_sf"/>
</dbReference>
<organism evidence="6 7">
    <name type="scientific">Sinanodonta woodiana</name>
    <name type="common">Chinese pond mussel</name>
    <name type="synonym">Anodonta woodiana</name>
    <dbReference type="NCBI Taxonomy" id="1069815"/>
    <lineage>
        <taxon>Eukaryota</taxon>
        <taxon>Metazoa</taxon>
        <taxon>Spiralia</taxon>
        <taxon>Lophotrochozoa</taxon>
        <taxon>Mollusca</taxon>
        <taxon>Bivalvia</taxon>
        <taxon>Autobranchia</taxon>
        <taxon>Heteroconchia</taxon>
        <taxon>Palaeoheterodonta</taxon>
        <taxon>Unionida</taxon>
        <taxon>Unionoidea</taxon>
        <taxon>Unionidae</taxon>
        <taxon>Unioninae</taxon>
        <taxon>Sinanodonta</taxon>
    </lineage>
</organism>
<keyword evidence="2" id="KW-0472">Membrane</keyword>
<dbReference type="Pfam" id="PF13688">
    <property type="entry name" value="Reprolysin_5"/>
    <property type="match status" value="1"/>
</dbReference>
<dbReference type="PANTHER" id="PTHR45702:SF2">
    <property type="entry name" value="KUZBANIAN, ISOFORM A"/>
    <property type="match status" value="1"/>
</dbReference>
<comment type="caution">
    <text evidence="1">Lacks conserved residue(s) required for the propagation of feature annotation.</text>
</comment>
<evidence type="ECO:0000313" key="6">
    <source>
        <dbReference type="EMBL" id="KAL3874041.1"/>
    </source>
</evidence>
<keyword evidence="2" id="KW-1133">Transmembrane helix</keyword>
<keyword evidence="2" id="KW-0812">Transmembrane</keyword>